<comment type="catalytic activity">
    <reaction evidence="2">
        <text>a 3'-end 2',3'-cyclophospho-ribonucleotide-RNA + H2O = a 3'-end 2'-phospho-ribonucleotide-RNA + H(+)</text>
        <dbReference type="Rhea" id="RHEA:11828"/>
        <dbReference type="Rhea" id="RHEA-COMP:10464"/>
        <dbReference type="Rhea" id="RHEA-COMP:17353"/>
        <dbReference type="ChEBI" id="CHEBI:15377"/>
        <dbReference type="ChEBI" id="CHEBI:15378"/>
        <dbReference type="ChEBI" id="CHEBI:83064"/>
        <dbReference type="ChEBI" id="CHEBI:173113"/>
        <dbReference type="EC" id="3.1.4.58"/>
    </reaction>
</comment>
<feature type="short sequence motif" description="HXTX 2" evidence="2">
    <location>
        <begin position="115"/>
        <end position="118"/>
    </location>
</feature>
<keyword evidence="5" id="KW-1185">Reference proteome</keyword>
<dbReference type="Pfam" id="PF13563">
    <property type="entry name" value="2_5_RNA_ligase2"/>
    <property type="match status" value="1"/>
</dbReference>
<dbReference type="HAMAP" id="MF_01940">
    <property type="entry name" value="RNA_CPDase"/>
    <property type="match status" value="1"/>
</dbReference>
<keyword evidence="3" id="KW-0472">Membrane</keyword>
<evidence type="ECO:0000256" key="2">
    <source>
        <dbReference type="HAMAP-Rule" id="MF_01940"/>
    </source>
</evidence>
<feature type="short sequence motif" description="HXTX 1" evidence="2">
    <location>
        <begin position="36"/>
        <end position="39"/>
    </location>
</feature>
<dbReference type="EC" id="3.1.4.58" evidence="2"/>
<name>A0ABT3AFN2_9RHOB</name>
<evidence type="ECO:0000313" key="5">
    <source>
        <dbReference type="Proteomes" id="UP001320899"/>
    </source>
</evidence>
<accession>A0ABT3AFN2</accession>
<dbReference type="InterPro" id="IPR004175">
    <property type="entry name" value="RNA_CPDase"/>
</dbReference>
<dbReference type="PANTHER" id="PTHR35561:SF1">
    <property type="entry name" value="RNA 2',3'-CYCLIC PHOSPHODIESTERASE"/>
    <property type="match status" value="1"/>
</dbReference>
<comment type="function">
    <text evidence="2">Hydrolyzes RNA 2',3'-cyclic phosphodiester to an RNA 2'-phosphomonoester.</text>
</comment>
<dbReference type="PANTHER" id="PTHR35561">
    <property type="entry name" value="RNA 2',3'-CYCLIC PHOSPHODIESTERASE"/>
    <property type="match status" value="1"/>
</dbReference>
<proteinExistence type="inferred from homology"/>
<keyword evidence="1 2" id="KW-0378">Hydrolase</keyword>
<evidence type="ECO:0000256" key="3">
    <source>
        <dbReference type="SAM" id="Phobius"/>
    </source>
</evidence>
<dbReference type="Proteomes" id="UP001320899">
    <property type="component" value="Unassembled WGS sequence"/>
</dbReference>
<evidence type="ECO:0000256" key="1">
    <source>
        <dbReference type="ARBA" id="ARBA00022801"/>
    </source>
</evidence>
<keyword evidence="3" id="KW-1133">Transmembrane helix</keyword>
<dbReference type="SUPFAM" id="SSF55144">
    <property type="entry name" value="LigT-like"/>
    <property type="match status" value="1"/>
</dbReference>
<dbReference type="EMBL" id="JAOWLB010000002">
    <property type="protein sequence ID" value="MCV2887490.1"/>
    <property type="molecule type" value="Genomic_DNA"/>
</dbReference>
<protein>
    <recommendedName>
        <fullName evidence="2">RNA 2',3'-cyclic phosphodiesterase</fullName>
        <shortName evidence="2">RNA 2',3'-CPDase</shortName>
        <ecNumber evidence="2">3.1.4.58</ecNumber>
    </recommendedName>
</protein>
<keyword evidence="3" id="KW-0812">Transmembrane</keyword>
<feature type="active site" description="Proton acceptor" evidence="2">
    <location>
        <position position="115"/>
    </location>
</feature>
<comment type="caution">
    <text evidence="4">The sequence shown here is derived from an EMBL/GenBank/DDBJ whole genome shotgun (WGS) entry which is preliminary data.</text>
</comment>
<dbReference type="Gene3D" id="3.90.1140.10">
    <property type="entry name" value="Cyclic phosphodiesterase"/>
    <property type="match status" value="1"/>
</dbReference>
<evidence type="ECO:0000313" key="4">
    <source>
        <dbReference type="EMBL" id="MCV2887490.1"/>
    </source>
</evidence>
<sequence length="170" mass="18295">MRSFIAIPVPDGTADPLERLQRRLGAGRPVPRDNLHLTLAFLDDQPETVLEELHHGLQSLHTAPFAVAMGGIGVFGTALFVHVANDPRLARLHDAVASACRRAGIGLPKRRFRPHVTLARLRPGAAPPPLPPGLAKTDLPDLPVTAVALYGSTLHPTGARHRILAEYPLL</sequence>
<dbReference type="InterPro" id="IPR009097">
    <property type="entry name" value="Cyclic_Pdiesterase"/>
</dbReference>
<feature type="transmembrane region" description="Helical" evidence="3">
    <location>
        <begin position="63"/>
        <end position="84"/>
    </location>
</feature>
<dbReference type="RefSeq" id="WP_263827316.1">
    <property type="nucleotide sequence ID" value="NZ_JAOWLB010000002.1"/>
</dbReference>
<feature type="active site" description="Proton donor" evidence="2">
    <location>
        <position position="36"/>
    </location>
</feature>
<organism evidence="4 5">
    <name type="scientific">Ruegeria aquimaris</name>
    <dbReference type="NCBI Taxonomy" id="2984333"/>
    <lineage>
        <taxon>Bacteria</taxon>
        <taxon>Pseudomonadati</taxon>
        <taxon>Pseudomonadota</taxon>
        <taxon>Alphaproteobacteria</taxon>
        <taxon>Rhodobacterales</taxon>
        <taxon>Roseobacteraceae</taxon>
        <taxon>Ruegeria</taxon>
    </lineage>
</organism>
<comment type="similarity">
    <text evidence="2">Belongs to the 2H phosphoesterase superfamily. ThpR family.</text>
</comment>
<reference evidence="4 5" key="1">
    <citation type="submission" date="2022-10" db="EMBL/GenBank/DDBJ databases">
        <title>Ruegeria sp. nov., isolated from ocean surface sediments.</title>
        <authorList>
            <person name="He W."/>
            <person name="Xue H.-P."/>
            <person name="Zhang D.-F."/>
        </authorList>
    </citation>
    <scope>NUCLEOTIDE SEQUENCE [LARGE SCALE GENOMIC DNA]</scope>
    <source>
        <strain evidence="4 5">XHP0148</strain>
    </source>
</reference>
<gene>
    <name evidence="4" type="primary">thpR</name>
    <name evidence="4" type="ORF">OE747_04015</name>
</gene>
<dbReference type="NCBIfam" id="TIGR02258">
    <property type="entry name" value="2_5_ligase"/>
    <property type="match status" value="1"/>
</dbReference>